<dbReference type="SUPFAM" id="SSF55729">
    <property type="entry name" value="Acyl-CoA N-acyltransferases (Nat)"/>
    <property type="match status" value="1"/>
</dbReference>
<dbReference type="AlphaFoldDB" id="A0A4S4C5Q0"/>
<name>A0A4S4C5Q0_9BACI</name>
<reference evidence="2 3" key="1">
    <citation type="submission" date="2019-04" db="EMBL/GenBank/DDBJ databases">
        <title>Bacillus sediminilitoris sp. nov., isolated from a tidal flat sediment on the East China Sea.</title>
        <authorList>
            <person name="Wei Y."/>
            <person name="Mao H."/>
            <person name="Fang J."/>
        </authorList>
    </citation>
    <scope>NUCLEOTIDE SEQUENCE [LARGE SCALE GENOMIC DNA]</scope>
    <source>
        <strain evidence="2 3">DSL-17</strain>
    </source>
</reference>
<dbReference type="OrthoDB" id="46888at2"/>
<keyword evidence="3" id="KW-1185">Reference proteome</keyword>
<dbReference type="Gene3D" id="3.40.630.30">
    <property type="match status" value="1"/>
</dbReference>
<keyword evidence="2" id="KW-0808">Transferase</keyword>
<evidence type="ECO:0000259" key="1">
    <source>
        <dbReference type="Pfam" id="PF13673"/>
    </source>
</evidence>
<evidence type="ECO:0000313" key="2">
    <source>
        <dbReference type="EMBL" id="THF82564.1"/>
    </source>
</evidence>
<comment type="caution">
    <text evidence="2">The sequence shown here is derived from an EMBL/GenBank/DDBJ whole genome shotgun (WGS) entry which is preliminary data.</text>
</comment>
<protein>
    <submittedName>
        <fullName evidence="2">GNAT family N-acetyltransferase</fullName>
    </submittedName>
</protein>
<dbReference type="InterPro" id="IPR016181">
    <property type="entry name" value="Acyl_CoA_acyltransferase"/>
</dbReference>
<dbReference type="EMBL" id="SSNT01000002">
    <property type="protein sequence ID" value="THF82564.1"/>
    <property type="molecule type" value="Genomic_DNA"/>
</dbReference>
<accession>A0A4S4C5Q0</accession>
<dbReference type="Pfam" id="PF13673">
    <property type="entry name" value="Acetyltransf_10"/>
    <property type="match status" value="1"/>
</dbReference>
<evidence type="ECO:0000313" key="3">
    <source>
        <dbReference type="Proteomes" id="UP000310334"/>
    </source>
</evidence>
<gene>
    <name evidence="2" type="ORF">E6W99_03215</name>
</gene>
<dbReference type="Proteomes" id="UP000310334">
    <property type="component" value="Unassembled WGS sequence"/>
</dbReference>
<proteinExistence type="predicted"/>
<dbReference type="InterPro" id="IPR000182">
    <property type="entry name" value="GNAT_dom"/>
</dbReference>
<organism evidence="2 3">
    <name type="scientific">Metabacillus sediminilitoris</name>
    <dbReference type="NCBI Taxonomy" id="2567941"/>
    <lineage>
        <taxon>Bacteria</taxon>
        <taxon>Bacillati</taxon>
        <taxon>Bacillota</taxon>
        <taxon>Bacilli</taxon>
        <taxon>Bacillales</taxon>
        <taxon>Bacillaceae</taxon>
        <taxon>Metabacillus</taxon>
    </lineage>
</organism>
<dbReference type="GO" id="GO:0016747">
    <property type="term" value="F:acyltransferase activity, transferring groups other than amino-acyl groups"/>
    <property type="evidence" value="ECO:0007669"/>
    <property type="project" value="InterPro"/>
</dbReference>
<feature type="domain" description="N-acetyltransferase" evidence="1">
    <location>
        <begin position="12"/>
        <end position="63"/>
    </location>
</feature>
<sequence length="66" mass="7533">MIGKGSQGVYVKKVIERCKEEKNNSKLTVNSSPYALGIYHRLGFVESDKEQTINGIRFTPMSYFLM</sequence>